<dbReference type="PANTHER" id="PTHR24198">
    <property type="entry name" value="ANKYRIN REPEAT AND PROTEIN KINASE DOMAIN-CONTAINING PROTEIN"/>
    <property type="match status" value="1"/>
</dbReference>
<dbReference type="Pfam" id="PF24883">
    <property type="entry name" value="NPHP3_N"/>
    <property type="match status" value="1"/>
</dbReference>
<comment type="caution">
    <text evidence="6">The sequence shown here is derived from an EMBL/GenBank/DDBJ whole genome shotgun (WGS) entry which is preliminary data.</text>
</comment>
<keyword evidence="7" id="KW-1185">Reference proteome</keyword>
<dbReference type="Pfam" id="PF12796">
    <property type="entry name" value="Ank_2"/>
    <property type="match status" value="3"/>
</dbReference>
<reference evidence="6 7" key="1">
    <citation type="submission" date="2020-02" db="EMBL/GenBank/DDBJ databases">
        <title>Identification and distribution of gene clusters putatively required for synthesis of sphingolipid metabolism inhibitors in phylogenetically diverse species of the filamentous fungus Fusarium.</title>
        <authorList>
            <person name="Kim H.-S."/>
            <person name="Busman M."/>
            <person name="Brown D.W."/>
            <person name="Divon H."/>
            <person name="Uhlig S."/>
            <person name="Proctor R.H."/>
        </authorList>
    </citation>
    <scope>NUCLEOTIDE SEQUENCE [LARGE SCALE GENOMIC DNA]</scope>
    <source>
        <strain evidence="6 7">NRRL 2903</strain>
    </source>
</reference>
<feature type="repeat" description="ANK" evidence="3">
    <location>
        <begin position="611"/>
        <end position="643"/>
    </location>
</feature>
<dbReference type="AlphaFoldDB" id="A0AAN5Z0T6"/>
<evidence type="ECO:0000256" key="3">
    <source>
        <dbReference type="PROSITE-ProRule" id="PRU00023"/>
    </source>
</evidence>
<proteinExistence type="predicted"/>
<dbReference type="Proteomes" id="UP000537989">
    <property type="component" value="Unassembled WGS sequence"/>
</dbReference>
<dbReference type="PROSITE" id="PS50088">
    <property type="entry name" value="ANK_REPEAT"/>
    <property type="match status" value="2"/>
</dbReference>
<gene>
    <name evidence="6" type="ORF">FAUST_10605</name>
</gene>
<dbReference type="EMBL" id="JAAMOD010000418">
    <property type="protein sequence ID" value="KAF5229133.1"/>
    <property type="molecule type" value="Genomic_DNA"/>
</dbReference>
<dbReference type="SMART" id="SM00248">
    <property type="entry name" value="ANK"/>
    <property type="match status" value="9"/>
</dbReference>
<dbReference type="PROSITE" id="PS50297">
    <property type="entry name" value="ANK_REP_REGION"/>
    <property type="match status" value="2"/>
</dbReference>
<evidence type="ECO:0000256" key="4">
    <source>
        <dbReference type="SAM" id="MobiDB-lite"/>
    </source>
</evidence>
<dbReference type="Gene3D" id="3.40.50.300">
    <property type="entry name" value="P-loop containing nucleotide triphosphate hydrolases"/>
    <property type="match status" value="1"/>
</dbReference>
<feature type="repeat" description="ANK" evidence="3">
    <location>
        <begin position="821"/>
        <end position="844"/>
    </location>
</feature>
<dbReference type="Gene3D" id="1.25.40.20">
    <property type="entry name" value="Ankyrin repeat-containing domain"/>
    <property type="match status" value="3"/>
</dbReference>
<evidence type="ECO:0000256" key="1">
    <source>
        <dbReference type="ARBA" id="ARBA00022737"/>
    </source>
</evidence>
<name>A0AAN5Z0T6_FUSAU</name>
<dbReference type="InterPro" id="IPR002110">
    <property type="entry name" value="Ankyrin_rpt"/>
</dbReference>
<dbReference type="SUPFAM" id="SSF48403">
    <property type="entry name" value="Ankyrin repeat"/>
    <property type="match status" value="1"/>
</dbReference>
<evidence type="ECO:0000256" key="2">
    <source>
        <dbReference type="ARBA" id="ARBA00023043"/>
    </source>
</evidence>
<feature type="region of interest" description="Disordered" evidence="4">
    <location>
        <begin position="557"/>
        <end position="583"/>
    </location>
</feature>
<feature type="domain" description="Nephrocystin 3-like N-terminal" evidence="5">
    <location>
        <begin position="175"/>
        <end position="331"/>
    </location>
</feature>
<accession>A0AAN5Z0T6</accession>
<evidence type="ECO:0000313" key="7">
    <source>
        <dbReference type="Proteomes" id="UP000537989"/>
    </source>
</evidence>
<dbReference type="InterPro" id="IPR036770">
    <property type="entry name" value="Ankyrin_rpt-contain_sf"/>
</dbReference>
<protein>
    <recommendedName>
        <fullName evidence="5">Nephrocystin 3-like N-terminal domain-containing protein</fullName>
    </recommendedName>
</protein>
<keyword evidence="1" id="KW-0677">Repeat</keyword>
<dbReference type="InterPro" id="IPR027417">
    <property type="entry name" value="P-loop_NTPase"/>
</dbReference>
<evidence type="ECO:0000259" key="5">
    <source>
        <dbReference type="Pfam" id="PF24883"/>
    </source>
</evidence>
<dbReference type="PANTHER" id="PTHR24198:SF165">
    <property type="entry name" value="ANKYRIN REPEAT-CONTAINING PROTEIN-RELATED"/>
    <property type="match status" value="1"/>
</dbReference>
<dbReference type="InterPro" id="IPR056884">
    <property type="entry name" value="NPHP3-like_N"/>
</dbReference>
<evidence type="ECO:0000313" key="6">
    <source>
        <dbReference type="EMBL" id="KAF5229133.1"/>
    </source>
</evidence>
<organism evidence="6 7">
    <name type="scientific">Fusarium austroamericanum</name>
    <dbReference type="NCBI Taxonomy" id="282268"/>
    <lineage>
        <taxon>Eukaryota</taxon>
        <taxon>Fungi</taxon>
        <taxon>Dikarya</taxon>
        <taxon>Ascomycota</taxon>
        <taxon>Pezizomycotina</taxon>
        <taxon>Sordariomycetes</taxon>
        <taxon>Hypocreomycetidae</taxon>
        <taxon>Hypocreales</taxon>
        <taxon>Nectriaceae</taxon>
        <taxon>Fusarium</taxon>
    </lineage>
</organism>
<sequence length="995" mass="111098">MSFGYSVGDVLAVIALANKILRDFVGAPEQFKSINQDVRSLSIIIQDAYANLDQISEGHAGRFSEILDTCQTLLHKLESMISKWSVVSDTSKGKTVQKMWKRLRWEPDEISDLRMQITSKITLLNAFNDQATSQNVAKLVRRNNNDEKQAILDWVNSIDYTPQQHHLVSRLQVNSRRWLFDSKEYQNWDNQRGRVLFCPGDPGTGKTFTTAIVLETLQVQSKDDPEVLNTFVYCTYQALDQDVHGLISSLFRNSLQQSANIPDAIFTQCRQKRSAKQTLLRDEVIKLLKLLYSSFRQVNLLVDALDEVPTDVSQPFIAEILKLQRTCQLNLFVARDPSFQIEIIERITAASSGMFLLAELHLRSLKNKKSPKALRTSLAKLSVGSDAYDSAYQDAMTRIAGLGPESEALAKQALLILIFAREPLSTEDLAYALSVEPDSDVIDIENVPDIEDVAGSNKNAEAMWPPFRRYSDMNWAYHSHRAEYDHEVAKGQQDDADKSVMVSNMHSVSALAIDMLVRDMNGGLPSALDKACREGHHGLVDLLLIVNDYDLNCQPCTGSRESTSPEDDTWTERGSTSHVDQDSDSEYSLIMEECVAFDSSTLLARDYELQKGTSLLIMASGKGDDAMVRVLLDHGADPNLVSISGFTALYISAEKGHERTVSLLLEQRNIKPDCKYRGSKSTYGWYESLCWTPLLAAAYYGHLKCVKLLLDHSQRNYRDSSGMNAACLAAEKGNIDVLKELMKWSDVELDPMPGTRGSSALDVALKCNNEKTALALIPHSNVNYSNGDVDGPLQLAATAKYGDAIRLLFSRGAQVNAKALDGRTALHNAAMTGDEQTIKLILSHPDINVNICDDNGNTALFLAARWVDSKGLPKHDNAFNTLLHHPGVHKEHRNNLGQTILVQAVVAGSHRVQTIAKETELSYQFCEVDCDGETILSLAAKSQWMSQLTWKFIVDMSPSEFMSRKDGQGRTPEDVRSDNLKKRRHLEHIWGQQAY</sequence>
<keyword evidence="2 3" id="KW-0040">ANK repeat</keyword>